<dbReference type="PANTHER" id="PTHR14003">
    <property type="entry name" value="TRANSCRIPTIONAL REPRESSOR PROTEIN YY"/>
    <property type="match status" value="1"/>
</dbReference>
<evidence type="ECO:0000256" key="6">
    <source>
        <dbReference type="ARBA" id="ARBA00022833"/>
    </source>
</evidence>
<feature type="region of interest" description="Disordered" evidence="11">
    <location>
        <begin position="978"/>
        <end position="1076"/>
    </location>
</feature>
<dbReference type="FunFam" id="3.30.160.60:FF:000648">
    <property type="entry name" value="Zinc finger protein rotund"/>
    <property type="match status" value="1"/>
</dbReference>
<dbReference type="GO" id="GO:0000978">
    <property type="term" value="F:RNA polymerase II cis-regulatory region sequence-specific DNA binding"/>
    <property type="evidence" value="ECO:0007669"/>
    <property type="project" value="TreeGrafter"/>
</dbReference>
<dbReference type="InterPro" id="IPR013087">
    <property type="entry name" value="Znf_C2H2_type"/>
</dbReference>
<evidence type="ECO:0000256" key="2">
    <source>
        <dbReference type="ARBA" id="ARBA00006991"/>
    </source>
</evidence>
<dbReference type="GO" id="GO:0009653">
    <property type="term" value="P:anatomical structure morphogenesis"/>
    <property type="evidence" value="ECO:0007669"/>
    <property type="project" value="UniProtKB-ARBA"/>
</dbReference>
<feature type="compositionally biased region" description="Basic and acidic residues" evidence="11">
    <location>
        <begin position="978"/>
        <end position="998"/>
    </location>
</feature>
<evidence type="ECO:0000256" key="9">
    <source>
        <dbReference type="ARBA" id="ARBA00023242"/>
    </source>
</evidence>
<feature type="domain" description="C2H2-type" evidence="12">
    <location>
        <begin position="1564"/>
        <end position="1593"/>
    </location>
</feature>
<feature type="domain" description="C2H2-type" evidence="12">
    <location>
        <begin position="1594"/>
        <end position="1621"/>
    </location>
</feature>
<keyword evidence="5 10" id="KW-0863">Zinc-finger</keyword>
<comment type="caution">
    <text evidence="13">The sequence shown here is derived from an EMBL/GenBank/DDBJ whole genome shotgun (WGS) entry which is preliminary data.</text>
</comment>
<dbReference type="FunFam" id="3.30.160.60:FF:001678">
    <property type="entry name" value="Zinc finger protein rotund"/>
    <property type="match status" value="1"/>
</dbReference>
<evidence type="ECO:0000256" key="1">
    <source>
        <dbReference type="ARBA" id="ARBA00004123"/>
    </source>
</evidence>
<comment type="similarity">
    <text evidence="2">Belongs to the krueppel C2H2-type zinc-finger protein family.</text>
</comment>
<dbReference type="PROSITE" id="PS50157">
    <property type="entry name" value="ZINC_FINGER_C2H2_2"/>
    <property type="match status" value="5"/>
</dbReference>
<accession>A0A8J6H150</accession>
<dbReference type="FunFam" id="3.30.160.60:FF:000158">
    <property type="entry name" value="Zinc finger protein 362"/>
    <property type="match status" value="1"/>
</dbReference>
<keyword evidence="14" id="KW-1185">Reference proteome</keyword>
<reference evidence="13" key="2">
    <citation type="submission" date="2021-08" db="EMBL/GenBank/DDBJ databases">
        <authorList>
            <person name="Eriksson T."/>
        </authorList>
    </citation>
    <scope>NUCLEOTIDE SEQUENCE</scope>
    <source>
        <strain evidence="13">Stoneville</strain>
        <tissue evidence="13">Whole head</tissue>
    </source>
</reference>
<keyword evidence="8" id="KW-0804">Transcription</keyword>
<dbReference type="GO" id="GO:0000981">
    <property type="term" value="F:DNA-binding transcription factor activity, RNA polymerase II-specific"/>
    <property type="evidence" value="ECO:0007669"/>
    <property type="project" value="TreeGrafter"/>
</dbReference>
<feature type="region of interest" description="Disordered" evidence="11">
    <location>
        <begin position="690"/>
        <end position="709"/>
    </location>
</feature>
<evidence type="ECO:0000256" key="4">
    <source>
        <dbReference type="ARBA" id="ARBA00022737"/>
    </source>
</evidence>
<gene>
    <name evidence="13" type="ORF">GEV33_012963</name>
</gene>
<feature type="region of interest" description="Disordered" evidence="11">
    <location>
        <begin position="1377"/>
        <end position="1399"/>
    </location>
</feature>
<evidence type="ECO:0000256" key="5">
    <source>
        <dbReference type="ARBA" id="ARBA00022771"/>
    </source>
</evidence>
<feature type="domain" description="C2H2-type" evidence="12">
    <location>
        <begin position="1536"/>
        <end position="1563"/>
    </location>
</feature>
<dbReference type="EMBL" id="JABDTM020027889">
    <property type="protein sequence ID" value="KAH0809830.1"/>
    <property type="molecule type" value="Genomic_DNA"/>
</dbReference>
<dbReference type="GO" id="GO:0031519">
    <property type="term" value="C:PcG protein complex"/>
    <property type="evidence" value="ECO:0007669"/>
    <property type="project" value="TreeGrafter"/>
</dbReference>
<dbReference type="PANTHER" id="PTHR14003:SF23">
    <property type="entry name" value="ZINC FINGER PROTEIN 143"/>
    <property type="match status" value="1"/>
</dbReference>
<keyword evidence="4" id="KW-0677">Repeat</keyword>
<dbReference type="GO" id="GO:0005667">
    <property type="term" value="C:transcription regulator complex"/>
    <property type="evidence" value="ECO:0007669"/>
    <property type="project" value="TreeGrafter"/>
</dbReference>
<feature type="compositionally biased region" description="Basic and acidic residues" evidence="11">
    <location>
        <begin position="694"/>
        <end position="708"/>
    </location>
</feature>
<evidence type="ECO:0000256" key="10">
    <source>
        <dbReference type="PROSITE-ProRule" id="PRU00042"/>
    </source>
</evidence>
<reference evidence="13" key="1">
    <citation type="journal article" date="2020" name="J Insects Food Feed">
        <title>The yellow mealworm (Tenebrio molitor) genome: a resource for the emerging insects as food and feed industry.</title>
        <authorList>
            <person name="Eriksson T."/>
            <person name="Andere A."/>
            <person name="Kelstrup H."/>
            <person name="Emery V."/>
            <person name="Picard C."/>
        </authorList>
    </citation>
    <scope>NUCLEOTIDE SEQUENCE</scope>
    <source>
        <strain evidence="13">Stoneville</strain>
        <tissue evidence="13">Whole head</tissue>
    </source>
</reference>
<evidence type="ECO:0000256" key="11">
    <source>
        <dbReference type="SAM" id="MobiDB-lite"/>
    </source>
</evidence>
<feature type="compositionally biased region" description="Low complexity" evidence="11">
    <location>
        <begin position="15"/>
        <end position="31"/>
    </location>
</feature>
<dbReference type="Gene3D" id="3.30.160.60">
    <property type="entry name" value="Classic Zinc Finger"/>
    <property type="match status" value="4"/>
</dbReference>
<keyword evidence="6" id="KW-0862">Zinc</keyword>
<feature type="compositionally biased region" description="Basic and acidic residues" evidence="11">
    <location>
        <begin position="1129"/>
        <end position="1149"/>
    </location>
</feature>
<dbReference type="InterPro" id="IPR036236">
    <property type="entry name" value="Znf_C2H2_sf"/>
</dbReference>
<evidence type="ECO:0000256" key="8">
    <source>
        <dbReference type="ARBA" id="ARBA00023163"/>
    </source>
</evidence>
<feature type="compositionally biased region" description="Low complexity" evidence="11">
    <location>
        <begin position="1034"/>
        <end position="1046"/>
    </location>
</feature>
<dbReference type="GO" id="GO:0008270">
    <property type="term" value="F:zinc ion binding"/>
    <property type="evidence" value="ECO:0007669"/>
    <property type="project" value="UniProtKB-KW"/>
</dbReference>
<name>A0A8J6H150_TENMO</name>
<organism evidence="13 14">
    <name type="scientific">Tenebrio molitor</name>
    <name type="common">Yellow mealworm beetle</name>
    <dbReference type="NCBI Taxonomy" id="7067"/>
    <lineage>
        <taxon>Eukaryota</taxon>
        <taxon>Metazoa</taxon>
        <taxon>Ecdysozoa</taxon>
        <taxon>Arthropoda</taxon>
        <taxon>Hexapoda</taxon>
        <taxon>Insecta</taxon>
        <taxon>Pterygota</taxon>
        <taxon>Neoptera</taxon>
        <taxon>Endopterygota</taxon>
        <taxon>Coleoptera</taxon>
        <taxon>Polyphaga</taxon>
        <taxon>Cucujiformia</taxon>
        <taxon>Tenebrionidae</taxon>
        <taxon>Tenebrio</taxon>
    </lineage>
</organism>
<dbReference type="SUPFAM" id="SSF57667">
    <property type="entry name" value="beta-beta-alpha zinc fingers"/>
    <property type="match status" value="3"/>
</dbReference>
<dbReference type="PROSITE" id="PS00028">
    <property type="entry name" value="ZINC_FINGER_C2H2_1"/>
    <property type="match status" value="5"/>
</dbReference>
<feature type="region of interest" description="Disordered" evidence="11">
    <location>
        <begin position="1117"/>
        <end position="1164"/>
    </location>
</feature>
<dbReference type="GO" id="GO:0048731">
    <property type="term" value="P:system development"/>
    <property type="evidence" value="ECO:0007669"/>
    <property type="project" value="UniProtKB-ARBA"/>
</dbReference>
<dbReference type="Pfam" id="PF00096">
    <property type="entry name" value="zf-C2H2"/>
    <property type="match status" value="2"/>
</dbReference>
<feature type="domain" description="C2H2-type" evidence="12">
    <location>
        <begin position="1625"/>
        <end position="1652"/>
    </location>
</feature>
<proteinExistence type="inferred from homology"/>
<feature type="region of interest" description="Disordered" evidence="11">
    <location>
        <begin position="1"/>
        <end position="33"/>
    </location>
</feature>
<evidence type="ECO:0000259" key="12">
    <source>
        <dbReference type="PROSITE" id="PS50157"/>
    </source>
</evidence>
<evidence type="ECO:0000256" key="3">
    <source>
        <dbReference type="ARBA" id="ARBA00022723"/>
    </source>
</evidence>
<evidence type="ECO:0000313" key="14">
    <source>
        <dbReference type="Proteomes" id="UP000719412"/>
    </source>
</evidence>
<dbReference type="GO" id="GO:0000785">
    <property type="term" value="C:chromatin"/>
    <property type="evidence" value="ECO:0007669"/>
    <property type="project" value="TreeGrafter"/>
</dbReference>
<dbReference type="Proteomes" id="UP000719412">
    <property type="component" value="Unassembled WGS sequence"/>
</dbReference>
<comment type="subcellular location">
    <subcellularLocation>
        <location evidence="1">Nucleus</location>
    </subcellularLocation>
</comment>
<dbReference type="SMART" id="SM00355">
    <property type="entry name" value="ZnF_C2H2"/>
    <property type="match status" value="5"/>
</dbReference>
<evidence type="ECO:0000256" key="7">
    <source>
        <dbReference type="ARBA" id="ARBA00023015"/>
    </source>
</evidence>
<keyword evidence="7" id="KW-0805">Transcription regulation</keyword>
<feature type="compositionally biased region" description="Basic and acidic residues" evidence="11">
    <location>
        <begin position="1421"/>
        <end position="1431"/>
    </location>
</feature>
<protein>
    <recommendedName>
        <fullName evidence="12">C2H2-type domain-containing protein</fullName>
    </recommendedName>
</protein>
<feature type="domain" description="C2H2-type" evidence="12">
    <location>
        <begin position="1508"/>
        <end position="1535"/>
    </location>
</feature>
<dbReference type="FunFam" id="3.30.160.60:FF:001172">
    <property type="entry name" value="Zinc finger protein rotund"/>
    <property type="match status" value="1"/>
</dbReference>
<sequence>MEEHHMGGTPGLYTSGRSTSSSSSPGVAGSSPALLVVPQPINATKMGGMQNGGPQPRKYQCKMCPQVSQITTEIKMSEKSGRIPLAAGGIASKSRISARISLLRSLSVARGPPGYYRVSEREGGTRAVGLLGKKIVHFKKVDRGRGTLDRDGSKVIFYARFMDGGASLDGWMDGWIFLRALFINGDIMASAKKKQKSPAIFGEVRSSGRRISSDESWKREELAAVWKNEIVYRGEEIWNRIKGSRDVTTTSHHHLRMPTPKPKVVPDRNLFRFIKMPAVVRSPYPQGQVRRPRHPRLNHLYSPPPPIRKQFHFSPARLFAAVLAAIGSDDTGADRRTEKGVAGYLAVGAAGGGGLTSRQSRIADGAPRGNPTFLLVSSSTNQGFRGVLPPPSRGKWKTFDEEVSLVTFESSGGSLEGAKFFPSLRIRCNSTLIILSTSAIGVVRGYGAPMGLQQKNQAITPRTSPSWRDHSFMPMEHDSIIFDTMKPPYVIRSIFFDEKKGVKGHSLLKKSVLYGNPVEKIRHFFVDFFIDNGRTAAVGPPARPYLGQFGPPPPTIYIYFGYRVSARDYAFLVRRAAGTVRRAADDDRGMVTVLAPLNGDFFRIQINFPPLTIAGRKLKRGYIVRTTVTMMMRMMIDWERLRARNISCPIDGWRRRSVKASPPPQRESTLKLEASGSLIGQFCGDFSANYPARPKIDRRSTRSGDPETRPAVTLTKISEKTQPPPASRRRKINRTPGHQIFTGRKDTHTYTHTRTHRRDRWRLISDGPSRRREGWRRRRRLEREKNRRLLRREMRPTRKLSGRGATVEHVVRNLEGRLEYRSGGLDFHQPSAMLLENNANYSHLQRSIDTLRSLGDRLGERNVDLRLNQGLNVDRGNGLELNLSLNPDRLLQERGLERLMGQEQRMNLEHLNHLERSLNPAQERPLMDRNLNSLDRGYGHDRLADRLRVEGGGPHPPAPADMRHDINDLKYREYKAHLENLRSESSRSIEGRTDDDRGTTPSTPPTPISVGENFQEEKVYFARPRTRSPRGPPRRSFSSSPFPIRVSHLKQAQRLSKLRQDRDRINSVDSDPSDNEEKCRLKLFDNPSLRYFYKKSRHEAPRILDSGCAIMTCWKSRRLRSPPPGNGEAGDRRKIEGGGDGGGVDRHADAIYGPRRGPPRKSDQLRRATLLVPCIHMSEDDSTLTGRNRSPCAHESVPALRAINGPRSRKVQTCRFTTLCLGRFMSHTFPFIASCRQWRARPATVSCVFFPVGGAGDLRLALGVDAATLECFSLRSFVVFFFVPSPARYVSLDFGKHLTLMRERGLTGDLAKIELETSSLLFSSSTVAFLSVRRKWGPLEARIEGALPEVARKSARNAQGRPGSPLPARDVSIFDFRKRRKSAERQAPTNGFRRRHRSKTATATACLRKCRRSSPCNYDAQGHDSGKKESAIGEGEMSASGGRDAGGKRACERDATGANVDRLAVTSGHVTSNLQTETEELSGSGAVFGSKAELQLHTQAHMREAKPYKCSQCCKAFANSSYLSQHTRIHLGIKPYRCEICQRKFTQLSHLQQHIRTHTGDKPYKCRHPGCQKAFSQLSNLQSHSRCHQTDKPYKCNSCYKCFSDEPSLLEHIPKHKESKHLKTHICQYCGKSYTQETYLSKHMQKHAERTDKRPPIGPGLGLNHRGLDHPYWPKVSPDSAENMHDYPNDIPRQILEQNEDLVIIRQQLSQNPPPPPGTPNAANLTNSYDTSISKSNANSAFTPINSMSGHLNLNHHQLAPNRPYIYDAISFQKQNSLDLPKSQPSNGFPNQLISLHQIRNYAHQPNSSLMEHSILGLKDK</sequence>
<keyword evidence="3" id="KW-0479">Metal-binding</keyword>
<keyword evidence="9" id="KW-0539">Nucleus</keyword>
<dbReference type="GO" id="GO:0030154">
    <property type="term" value="P:cell differentiation"/>
    <property type="evidence" value="ECO:0007669"/>
    <property type="project" value="UniProtKB-ARBA"/>
</dbReference>
<feature type="region of interest" description="Disordered" evidence="11">
    <location>
        <begin position="1415"/>
        <end position="1450"/>
    </location>
</feature>
<evidence type="ECO:0000313" key="13">
    <source>
        <dbReference type="EMBL" id="KAH0809830.1"/>
    </source>
</evidence>